<evidence type="ECO:0000313" key="2">
    <source>
        <dbReference type="EMBL" id="PWN39320.1"/>
    </source>
</evidence>
<dbReference type="GeneID" id="37037467"/>
<dbReference type="SUPFAM" id="SSF47954">
    <property type="entry name" value="Cyclin-like"/>
    <property type="match status" value="1"/>
</dbReference>
<reference evidence="2 3" key="1">
    <citation type="journal article" date="2018" name="Mol. Biol. Evol.">
        <title>Broad Genomic Sampling Reveals a Smut Pathogenic Ancestry of the Fungal Clade Ustilaginomycotina.</title>
        <authorList>
            <person name="Kijpornyongpan T."/>
            <person name="Mondo S.J."/>
            <person name="Barry K."/>
            <person name="Sandor L."/>
            <person name="Lee J."/>
            <person name="Lipzen A."/>
            <person name="Pangilinan J."/>
            <person name="LaButti K."/>
            <person name="Hainaut M."/>
            <person name="Henrissat B."/>
            <person name="Grigoriev I.V."/>
            <person name="Spatafora J.W."/>
            <person name="Aime M.C."/>
        </authorList>
    </citation>
    <scope>NUCLEOTIDE SEQUENCE [LARGE SCALE GENOMIC DNA]</scope>
    <source>
        <strain evidence="2 3">MCA 4658</strain>
    </source>
</reference>
<dbReference type="OrthoDB" id="25002at2759"/>
<feature type="region of interest" description="Disordered" evidence="1">
    <location>
        <begin position="32"/>
        <end position="51"/>
    </location>
</feature>
<keyword evidence="3" id="KW-1185">Reference proteome</keyword>
<sequence>MVQVTTVYPSAYFTPAEVTFLSCVPSDQRSLPGAAAASSSSSSSSWHPQAHSLDVKTTQSIQHLLALIQSLGAALRFPQRTCSTAQAVLLRLLLHHGANGKRMAGMLLSGGGGGGAGGQEGQQGQGQQQGQQQREALACACIALAGKLNDTNRKMRDVLLGSYKLRFPDLVRRGRVVGAGAGAGGRAASAAGRASNATMFRLGNVAEADIDSNVSVCVRARAGGANAFFRFAPPPLPSTHLVLLEWDRNRRWRWRGGDCWVWNACCWKAWDSNSELRTGFRGL</sequence>
<gene>
    <name evidence="2" type="ORF">IE81DRAFT_34007</name>
</gene>
<feature type="region of interest" description="Disordered" evidence="1">
    <location>
        <begin position="105"/>
        <end position="130"/>
    </location>
</feature>
<dbReference type="AlphaFoldDB" id="A0A316VPQ9"/>
<evidence type="ECO:0000313" key="3">
    <source>
        <dbReference type="Proteomes" id="UP000245783"/>
    </source>
</evidence>
<name>A0A316VPQ9_9BASI</name>
<proteinExistence type="predicted"/>
<dbReference type="RefSeq" id="XP_025366480.1">
    <property type="nucleotide sequence ID" value="XM_025515597.1"/>
</dbReference>
<feature type="compositionally biased region" description="Low complexity" evidence="1">
    <location>
        <begin position="34"/>
        <end position="45"/>
    </location>
</feature>
<accession>A0A316VPQ9</accession>
<feature type="compositionally biased region" description="Gly residues" evidence="1">
    <location>
        <begin position="108"/>
        <end position="124"/>
    </location>
</feature>
<protein>
    <submittedName>
        <fullName evidence="2">Uncharacterized protein</fullName>
    </submittedName>
</protein>
<dbReference type="EMBL" id="KZ819476">
    <property type="protein sequence ID" value="PWN39320.1"/>
    <property type="molecule type" value="Genomic_DNA"/>
</dbReference>
<dbReference type="Proteomes" id="UP000245783">
    <property type="component" value="Unassembled WGS sequence"/>
</dbReference>
<evidence type="ECO:0000256" key="1">
    <source>
        <dbReference type="SAM" id="MobiDB-lite"/>
    </source>
</evidence>
<organism evidence="2 3">
    <name type="scientific">Ceraceosorus guamensis</name>
    <dbReference type="NCBI Taxonomy" id="1522189"/>
    <lineage>
        <taxon>Eukaryota</taxon>
        <taxon>Fungi</taxon>
        <taxon>Dikarya</taxon>
        <taxon>Basidiomycota</taxon>
        <taxon>Ustilaginomycotina</taxon>
        <taxon>Exobasidiomycetes</taxon>
        <taxon>Ceraceosorales</taxon>
        <taxon>Ceraceosoraceae</taxon>
        <taxon>Ceraceosorus</taxon>
    </lineage>
</organism>
<dbReference type="Gene3D" id="1.10.472.10">
    <property type="entry name" value="Cyclin-like"/>
    <property type="match status" value="1"/>
</dbReference>
<dbReference type="InParanoid" id="A0A316VPQ9"/>
<dbReference type="InterPro" id="IPR036915">
    <property type="entry name" value="Cyclin-like_sf"/>
</dbReference>